<dbReference type="OrthoDB" id="598065at2"/>
<dbReference type="SUPFAM" id="SSF52821">
    <property type="entry name" value="Rhodanese/Cell cycle control phosphatase"/>
    <property type="match status" value="1"/>
</dbReference>
<gene>
    <name evidence="3" type="ORF">CRP01_25880</name>
</gene>
<dbReference type="PANTHER" id="PTHR44086:SF13">
    <property type="entry name" value="THIOSULFATE SULFURTRANSFERASE PSPE"/>
    <property type="match status" value="1"/>
</dbReference>
<sequence length="176" mass="20301">MIKYILSVVISFLTMAFACGQPAPADRPHLENPNFDKKVENLLRFSVPLIGVKELKNIQSEVHIFDTRKEEEYEVSHIPGATYLGFDSFDAKKLADIPKTDTVVLYCSVGYRSEKIGERLQKMGYTNVFNLYGSLFEWANQEYPLVDKNGKPTKKIHTYNKNWSQWVDDGKAEKEW</sequence>
<dbReference type="Proteomes" id="UP000223913">
    <property type="component" value="Unassembled WGS sequence"/>
</dbReference>
<dbReference type="PROSITE" id="PS51257">
    <property type="entry name" value="PROKAR_LIPOPROTEIN"/>
    <property type="match status" value="1"/>
</dbReference>
<feature type="signal peptide" evidence="1">
    <location>
        <begin position="1"/>
        <end position="18"/>
    </location>
</feature>
<dbReference type="CDD" id="cd00158">
    <property type="entry name" value="RHOD"/>
    <property type="match status" value="1"/>
</dbReference>
<organism evidence="3 4">
    <name type="scientific">Flavilitoribacter nigricans (strain ATCC 23147 / DSM 23189 / NBRC 102662 / NCIMB 1420 / SS-2)</name>
    <name type="common">Lewinella nigricans</name>
    <dbReference type="NCBI Taxonomy" id="1122177"/>
    <lineage>
        <taxon>Bacteria</taxon>
        <taxon>Pseudomonadati</taxon>
        <taxon>Bacteroidota</taxon>
        <taxon>Saprospiria</taxon>
        <taxon>Saprospirales</taxon>
        <taxon>Lewinellaceae</taxon>
        <taxon>Flavilitoribacter</taxon>
    </lineage>
</organism>
<feature type="domain" description="Rhodanese" evidence="2">
    <location>
        <begin position="58"/>
        <end position="147"/>
    </location>
</feature>
<dbReference type="RefSeq" id="WP_099153012.1">
    <property type="nucleotide sequence ID" value="NZ_PDUD01000030.1"/>
</dbReference>
<dbReference type="AlphaFoldDB" id="A0A2D0N5A7"/>
<keyword evidence="4" id="KW-1185">Reference proteome</keyword>
<dbReference type="PROSITE" id="PS00380">
    <property type="entry name" value="RHODANESE_1"/>
    <property type="match status" value="1"/>
</dbReference>
<dbReference type="Pfam" id="PF00581">
    <property type="entry name" value="Rhodanese"/>
    <property type="match status" value="1"/>
</dbReference>
<proteinExistence type="predicted"/>
<evidence type="ECO:0000313" key="4">
    <source>
        <dbReference type="Proteomes" id="UP000223913"/>
    </source>
</evidence>
<evidence type="ECO:0000259" key="2">
    <source>
        <dbReference type="PROSITE" id="PS50206"/>
    </source>
</evidence>
<dbReference type="GO" id="GO:0004792">
    <property type="term" value="F:thiosulfate-cyanide sulfurtransferase activity"/>
    <property type="evidence" value="ECO:0007669"/>
    <property type="project" value="InterPro"/>
</dbReference>
<dbReference type="PANTHER" id="PTHR44086">
    <property type="entry name" value="THIOSULFATE SULFURTRANSFERASE RDL2, MITOCHONDRIAL-RELATED"/>
    <property type="match status" value="1"/>
</dbReference>
<dbReference type="PROSITE" id="PS50206">
    <property type="entry name" value="RHODANESE_3"/>
    <property type="match status" value="1"/>
</dbReference>
<reference evidence="3 4" key="1">
    <citation type="submission" date="2017-10" db="EMBL/GenBank/DDBJ databases">
        <title>The draft genome sequence of Lewinella nigricans NBRC 102662.</title>
        <authorList>
            <person name="Wang K."/>
        </authorList>
    </citation>
    <scope>NUCLEOTIDE SEQUENCE [LARGE SCALE GENOMIC DNA]</scope>
    <source>
        <strain evidence="3 4">NBRC 102662</strain>
    </source>
</reference>
<keyword evidence="1" id="KW-0732">Signal</keyword>
<dbReference type="Gene3D" id="3.40.250.10">
    <property type="entry name" value="Rhodanese-like domain"/>
    <property type="match status" value="1"/>
</dbReference>
<feature type="chain" id="PRO_5012971581" evidence="1">
    <location>
        <begin position="19"/>
        <end position="176"/>
    </location>
</feature>
<name>A0A2D0N5A7_FLAN2</name>
<comment type="caution">
    <text evidence="3">The sequence shown here is derived from an EMBL/GenBank/DDBJ whole genome shotgun (WGS) entry which is preliminary data.</text>
</comment>
<accession>A0A2D0N5A7</accession>
<dbReference type="SMART" id="SM00450">
    <property type="entry name" value="RHOD"/>
    <property type="match status" value="1"/>
</dbReference>
<dbReference type="EMBL" id="PDUD01000030">
    <property type="protein sequence ID" value="PHN03684.1"/>
    <property type="molecule type" value="Genomic_DNA"/>
</dbReference>
<dbReference type="InterPro" id="IPR001307">
    <property type="entry name" value="Thiosulphate_STrfase_CS"/>
</dbReference>
<dbReference type="InterPro" id="IPR036873">
    <property type="entry name" value="Rhodanese-like_dom_sf"/>
</dbReference>
<evidence type="ECO:0000256" key="1">
    <source>
        <dbReference type="SAM" id="SignalP"/>
    </source>
</evidence>
<dbReference type="InterPro" id="IPR001763">
    <property type="entry name" value="Rhodanese-like_dom"/>
</dbReference>
<protein>
    <submittedName>
        <fullName evidence="3">Rhodanese</fullName>
    </submittedName>
</protein>
<evidence type="ECO:0000313" key="3">
    <source>
        <dbReference type="EMBL" id="PHN03684.1"/>
    </source>
</evidence>
<dbReference type="NCBIfam" id="NF045521">
    <property type="entry name" value="rhoda_near_glyco"/>
    <property type="match status" value="1"/>
</dbReference>